<dbReference type="EMBL" id="DVJM01000129">
    <property type="protein sequence ID" value="HIS78995.1"/>
    <property type="molecule type" value="Genomic_DNA"/>
</dbReference>
<dbReference type="InterPro" id="IPR007712">
    <property type="entry name" value="RelE/ParE_toxin"/>
</dbReference>
<keyword evidence="2" id="KW-1277">Toxin-antitoxin system</keyword>
<organism evidence="3 4">
    <name type="scientific">Candidatus Caccousia stercoris</name>
    <dbReference type="NCBI Taxonomy" id="2840723"/>
    <lineage>
        <taxon>Bacteria</taxon>
        <taxon>Bacillati</taxon>
        <taxon>Bacillota</taxon>
        <taxon>Clostridia</taxon>
        <taxon>Eubacteriales</taxon>
        <taxon>Oscillospiraceae</taxon>
        <taxon>Oscillospiraceae incertae sedis</taxon>
        <taxon>Candidatus Caccousia</taxon>
    </lineage>
</organism>
<dbReference type="PANTHER" id="PTHR33755">
    <property type="entry name" value="TOXIN PARE1-RELATED"/>
    <property type="match status" value="1"/>
</dbReference>
<comment type="similarity">
    <text evidence="1">Belongs to the RelE toxin family.</text>
</comment>
<comment type="caution">
    <text evidence="3">The sequence shown here is derived from an EMBL/GenBank/DDBJ whole genome shotgun (WGS) entry which is preliminary data.</text>
</comment>
<evidence type="ECO:0000313" key="3">
    <source>
        <dbReference type="EMBL" id="HIS78995.1"/>
    </source>
</evidence>
<reference evidence="3" key="1">
    <citation type="submission" date="2020-10" db="EMBL/GenBank/DDBJ databases">
        <authorList>
            <person name="Gilroy R."/>
        </authorList>
    </citation>
    <scope>NUCLEOTIDE SEQUENCE</scope>
    <source>
        <strain evidence="3">6086</strain>
    </source>
</reference>
<dbReference type="Gene3D" id="3.30.2310.20">
    <property type="entry name" value="RelE-like"/>
    <property type="match status" value="1"/>
</dbReference>
<proteinExistence type="inferred from homology"/>
<evidence type="ECO:0000256" key="2">
    <source>
        <dbReference type="ARBA" id="ARBA00022649"/>
    </source>
</evidence>
<dbReference type="Proteomes" id="UP000824141">
    <property type="component" value="Unassembled WGS sequence"/>
</dbReference>
<reference evidence="3" key="2">
    <citation type="journal article" date="2021" name="PeerJ">
        <title>Extensive microbial diversity within the chicken gut microbiome revealed by metagenomics and culture.</title>
        <authorList>
            <person name="Gilroy R."/>
            <person name="Ravi A."/>
            <person name="Getino M."/>
            <person name="Pursley I."/>
            <person name="Horton D.L."/>
            <person name="Alikhan N.F."/>
            <person name="Baker D."/>
            <person name="Gharbi K."/>
            <person name="Hall N."/>
            <person name="Watson M."/>
            <person name="Adriaenssens E.M."/>
            <person name="Foster-Nyarko E."/>
            <person name="Jarju S."/>
            <person name="Secka A."/>
            <person name="Antonio M."/>
            <person name="Oren A."/>
            <person name="Chaudhuri R.R."/>
            <person name="La Ragione R."/>
            <person name="Hildebrand F."/>
            <person name="Pallen M.J."/>
        </authorList>
    </citation>
    <scope>NUCLEOTIDE SEQUENCE</scope>
    <source>
        <strain evidence="3">6086</strain>
    </source>
</reference>
<accession>A0A9D1K254</accession>
<dbReference type="InterPro" id="IPR035093">
    <property type="entry name" value="RelE/ParE_toxin_dom_sf"/>
</dbReference>
<dbReference type="Pfam" id="PF05016">
    <property type="entry name" value="ParE_toxin"/>
    <property type="match status" value="1"/>
</dbReference>
<name>A0A9D1K254_9FIRM</name>
<dbReference type="InterPro" id="IPR051803">
    <property type="entry name" value="TA_system_RelE-like_toxin"/>
</dbReference>
<dbReference type="AlphaFoldDB" id="A0A9D1K254"/>
<evidence type="ECO:0000313" key="4">
    <source>
        <dbReference type="Proteomes" id="UP000824141"/>
    </source>
</evidence>
<sequence length="104" mass="12124">MKLRYTPEARADVREMLEYIRETLKNPLAANRIAARLLESCSRLKDQPLMGATLAEKVGRETDLRYLISGKHIVFYRVEDDAVSVIRILDGRTNYMRVLFHEQN</sequence>
<evidence type="ECO:0000256" key="1">
    <source>
        <dbReference type="ARBA" id="ARBA00006226"/>
    </source>
</evidence>
<protein>
    <submittedName>
        <fullName evidence="3">Type II toxin-antitoxin system RelE/ParE family toxin</fullName>
    </submittedName>
</protein>
<gene>
    <name evidence="3" type="ORF">IAD03_06460</name>
</gene>